<dbReference type="AlphaFoldDB" id="A0A6A4SAE6"/>
<proteinExistence type="predicted"/>
<evidence type="ECO:0000256" key="1">
    <source>
        <dbReference type="SAM" id="MobiDB-lite"/>
    </source>
</evidence>
<gene>
    <name evidence="2" type="ORF">F2P81_020465</name>
</gene>
<dbReference type="EMBL" id="VEVO01000018">
    <property type="protein sequence ID" value="KAF0027724.1"/>
    <property type="molecule type" value="Genomic_DNA"/>
</dbReference>
<evidence type="ECO:0000313" key="2">
    <source>
        <dbReference type="EMBL" id="KAF0027724.1"/>
    </source>
</evidence>
<dbReference type="Proteomes" id="UP000438429">
    <property type="component" value="Unassembled WGS sequence"/>
</dbReference>
<feature type="non-terminal residue" evidence="2">
    <location>
        <position position="1"/>
    </location>
</feature>
<comment type="caution">
    <text evidence="2">The sequence shown here is derived from an EMBL/GenBank/DDBJ whole genome shotgun (WGS) entry which is preliminary data.</text>
</comment>
<reference evidence="2 3" key="1">
    <citation type="submission" date="2019-06" db="EMBL/GenBank/DDBJ databases">
        <title>Draft genomes of female and male turbot (Scophthalmus maximus).</title>
        <authorList>
            <person name="Xu H."/>
            <person name="Xu X.-W."/>
            <person name="Shao C."/>
            <person name="Chen S."/>
        </authorList>
    </citation>
    <scope>NUCLEOTIDE SEQUENCE [LARGE SCALE GENOMIC DNA]</scope>
    <source>
        <strain evidence="2">Ysfricsl-2016a</strain>
        <tissue evidence="2">Blood</tissue>
    </source>
</reference>
<evidence type="ECO:0000313" key="3">
    <source>
        <dbReference type="Proteomes" id="UP000438429"/>
    </source>
</evidence>
<accession>A0A6A4SAE6</accession>
<organism evidence="2 3">
    <name type="scientific">Scophthalmus maximus</name>
    <name type="common">Turbot</name>
    <name type="synonym">Psetta maxima</name>
    <dbReference type="NCBI Taxonomy" id="52904"/>
    <lineage>
        <taxon>Eukaryota</taxon>
        <taxon>Metazoa</taxon>
        <taxon>Chordata</taxon>
        <taxon>Craniata</taxon>
        <taxon>Vertebrata</taxon>
        <taxon>Euteleostomi</taxon>
        <taxon>Actinopterygii</taxon>
        <taxon>Neopterygii</taxon>
        <taxon>Teleostei</taxon>
        <taxon>Neoteleostei</taxon>
        <taxon>Acanthomorphata</taxon>
        <taxon>Carangaria</taxon>
        <taxon>Pleuronectiformes</taxon>
        <taxon>Pleuronectoidei</taxon>
        <taxon>Scophthalmidae</taxon>
        <taxon>Scophthalmus</taxon>
    </lineage>
</organism>
<sequence length="72" mass="7728">LFRSGGRADGAAQDDRGPVKRKIAATTSSTPSTRRCHPSTHHPGRRDAVDLFDAVTSSTLDAAERSPFNRGH</sequence>
<feature type="compositionally biased region" description="Basic residues" evidence="1">
    <location>
        <begin position="34"/>
        <end position="44"/>
    </location>
</feature>
<feature type="region of interest" description="Disordered" evidence="1">
    <location>
        <begin position="1"/>
        <end position="50"/>
    </location>
</feature>
<name>A0A6A4SAE6_SCOMX</name>
<protein>
    <submittedName>
        <fullName evidence="2">Uncharacterized protein</fullName>
    </submittedName>
</protein>